<evidence type="ECO:0000256" key="1">
    <source>
        <dbReference type="SAM" id="MobiDB-lite"/>
    </source>
</evidence>
<feature type="region of interest" description="Disordered" evidence="1">
    <location>
        <begin position="1"/>
        <end position="136"/>
    </location>
</feature>
<protein>
    <submittedName>
        <fullName evidence="2">Uncharacterized protein</fullName>
    </submittedName>
</protein>
<reference evidence="3" key="1">
    <citation type="journal article" date="2011" name="Proc. Natl. Acad. Sci. U.S.A.">
        <title>Obligate biotrophy features unraveled by the genomic analysis of rust fungi.</title>
        <authorList>
            <person name="Duplessis S."/>
            <person name="Cuomo C.A."/>
            <person name="Lin Y.-C."/>
            <person name="Aerts A."/>
            <person name="Tisserant E."/>
            <person name="Veneault-Fourrey C."/>
            <person name="Joly D.L."/>
            <person name="Hacquard S."/>
            <person name="Amselem J."/>
            <person name="Cantarel B.L."/>
            <person name="Chiu R."/>
            <person name="Coutinho P.M."/>
            <person name="Feau N."/>
            <person name="Field M."/>
            <person name="Frey P."/>
            <person name="Gelhaye E."/>
            <person name="Goldberg J."/>
            <person name="Grabherr M.G."/>
            <person name="Kodira C.D."/>
            <person name="Kohler A."/>
            <person name="Kuees U."/>
            <person name="Lindquist E.A."/>
            <person name="Lucas S.M."/>
            <person name="Mago R."/>
            <person name="Mauceli E."/>
            <person name="Morin E."/>
            <person name="Murat C."/>
            <person name="Pangilinan J.L."/>
            <person name="Park R."/>
            <person name="Pearson M."/>
            <person name="Quesneville H."/>
            <person name="Rouhier N."/>
            <person name="Sakthikumar S."/>
            <person name="Salamov A.A."/>
            <person name="Schmutz J."/>
            <person name="Selles B."/>
            <person name="Shapiro H."/>
            <person name="Tanguay P."/>
            <person name="Tuskan G.A."/>
            <person name="Henrissat B."/>
            <person name="Van de Peer Y."/>
            <person name="Rouze P."/>
            <person name="Ellis J.G."/>
            <person name="Dodds P.N."/>
            <person name="Schein J.E."/>
            <person name="Zhong S."/>
            <person name="Hamelin R.C."/>
            <person name="Grigoriev I.V."/>
            <person name="Szabo L.J."/>
            <person name="Martin F."/>
        </authorList>
    </citation>
    <scope>NUCLEOTIDE SEQUENCE [LARGE SCALE GENOMIC DNA]</scope>
    <source>
        <strain evidence="3">98AG31 / pathotype 3-4-7</strain>
    </source>
</reference>
<accession>F4S911</accession>
<dbReference type="AlphaFoldDB" id="F4S911"/>
<organism evidence="3">
    <name type="scientific">Melampsora larici-populina (strain 98AG31 / pathotype 3-4-7)</name>
    <name type="common">Poplar leaf rust fungus</name>
    <dbReference type="NCBI Taxonomy" id="747676"/>
    <lineage>
        <taxon>Eukaryota</taxon>
        <taxon>Fungi</taxon>
        <taxon>Dikarya</taxon>
        <taxon>Basidiomycota</taxon>
        <taxon>Pucciniomycotina</taxon>
        <taxon>Pucciniomycetes</taxon>
        <taxon>Pucciniales</taxon>
        <taxon>Melampsoraceae</taxon>
        <taxon>Melampsora</taxon>
    </lineage>
</organism>
<sequence>MESAIAQAEEKAAEERAARITRARSNAMGQAPGPPLATPFRNISKPPPPPTLAPELAPCSKDGYNLENSPDPNPDCLIQPNKDVEKESWVPLPGIGKNQEPRSETVSSHPENAEDVQDGIIDPLSTSMNTKMPYAQ</sequence>
<dbReference type="HOGENOM" id="CLU_1875890_0_0_1"/>
<dbReference type="RefSeq" id="XP_007417867.1">
    <property type="nucleotide sequence ID" value="XM_007417805.1"/>
</dbReference>
<dbReference type="InParanoid" id="F4S911"/>
<dbReference type="GeneID" id="18931149"/>
<name>F4S911_MELLP</name>
<gene>
    <name evidence="2" type="ORF">MELLADRAFT_68995</name>
</gene>
<evidence type="ECO:0000313" key="3">
    <source>
        <dbReference type="Proteomes" id="UP000001072"/>
    </source>
</evidence>
<evidence type="ECO:0000313" key="2">
    <source>
        <dbReference type="EMBL" id="EGF98832.1"/>
    </source>
</evidence>
<feature type="compositionally biased region" description="Basic and acidic residues" evidence="1">
    <location>
        <begin position="8"/>
        <end position="18"/>
    </location>
</feature>
<dbReference type="EMBL" id="GL883168">
    <property type="protein sequence ID" value="EGF98832.1"/>
    <property type="molecule type" value="Genomic_DNA"/>
</dbReference>
<dbReference type="KEGG" id="mlr:MELLADRAFT_68995"/>
<proteinExistence type="predicted"/>
<dbReference type="Proteomes" id="UP000001072">
    <property type="component" value="Unassembled WGS sequence"/>
</dbReference>
<dbReference type="VEuPathDB" id="FungiDB:MELLADRAFT_68995"/>
<keyword evidence="3" id="KW-1185">Reference proteome</keyword>